<sequence>MIFMVAAEDVSVAKELTSQVEDFALSAEEFSKSDPLLASEYMYWAELKVRKNFDRISRIKDSTKNDILYPILRKKFEFQAQHKFGNLNFFDAEENFRKARIYSIEKKSDENEARELESRGLRQLLHALRNPQDETQTHFLSSKAELEKALIAANKKQKIEIRSLISLSEALMELQRGLGKEESDSLEKFRENIKNATKELPGAHRVVENLSRALVTGSPKKSSKKKSRYFEKATEAVGDLEALLEARLVAYLFKVIGKKYEIDLEEVGKELEDQVEKESKIEGSLDLPKFFTLPKSLSDREVWKIAQEECCKWTQSTFGEERVEDINFVIPFYLPILTAESEGSLYEFRKMGDGTRVVESELEDKFDENEAEINIPRRTIKHPSFRPLSSSLYPSEPENQCVWYIPYWFVEKEDEETGLRTWIVFEDFEKRRKAKKVIEGKQNPYYYEVSESTTEEVPIWFNTIRDLLTELEAGRRTEPEESRCFIATASLDAPCNRKLDILREFRDQELKESFFGEKFVQLYYRVSPLIAKPISKFEKLRNVSRKIFVEPLIESLEEK</sequence>
<accession>A0A133UBX6</accession>
<dbReference type="EMBL" id="LHXM01000016">
    <property type="protein sequence ID" value="KXA91708.1"/>
    <property type="molecule type" value="Genomic_DNA"/>
</dbReference>
<protein>
    <submittedName>
        <fullName evidence="1">Uncharacterized protein</fullName>
    </submittedName>
</protein>
<reference evidence="1 2" key="1">
    <citation type="journal article" date="2016" name="Sci. Rep.">
        <title>Metabolic traits of an uncultured archaeal lineage -MSBL1- from brine pools of the Red Sea.</title>
        <authorList>
            <person name="Mwirichia R."/>
            <person name="Alam I."/>
            <person name="Rashid M."/>
            <person name="Vinu M."/>
            <person name="Ba-Alawi W."/>
            <person name="Anthony Kamau A."/>
            <person name="Kamanda Ngugi D."/>
            <person name="Goker M."/>
            <person name="Klenk H.P."/>
            <person name="Bajic V."/>
            <person name="Stingl U."/>
        </authorList>
    </citation>
    <scope>NUCLEOTIDE SEQUENCE [LARGE SCALE GENOMIC DNA]</scope>
    <source>
        <strain evidence="1">SCGC-AAA259D18</strain>
    </source>
</reference>
<organism evidence="1 2">
    <name type="scientific">candidate division MSBL1 archaeon SCGC-AAA259D18</name>
    <dbReference type="NCBI Taxonomy" id="1698262"/>
    <lineage>
        <taxon>Archaea</taxon>
        <taxon>Methanobacteriati</taxon>
        <taxon>Methanobacteriota</taxon>
        <taxon>candidate division MSBL1</taxon>
    </lineage>
</organism>
<dbReference type="PATRIC" id="fig|1698262.3.peg.127"/>
<evidence type="ECO:0000313" key="1">
    <source>
        <dbReference type="EMBL" id="KXA91708.1"/>
    </source>
</evidence>
<dbReference type="InterPro" id="IPR049886">
    <property type="entry name" value="CFI_box_CTERM_dom"/>
</dbReference>
<name>A0A133UBX6_9EURY</name>
<keyword evidence="2" id="KW-1185">Reference proteome</keyword>
<dbReference type="Proteomes" id="UP000070195">
    <property type="component" value="Unassembled WGS sequence"/>
</dbReference>
<dbReference type="NCBIfam" id="NF041770">
    <property type="entry name" value="CFI_box_CTERM"/>
    <property type="match status" value="1"/>
</dbReference>
<proteinExistence type="predicted"/>
<evidence type="ECO:0000313" key="2">
    <source>
        <dbReference type="Proteomes" id="UP000070195"/>
    </source>
</evidence>
<gene>
    <name evidence="1" type="ORF">AKJ63_01105</name>
</gene>
<comment type="caution">
    <text evidence="1">The sequence shown here is derived from an EMBL/GenBank/DDBJ whole genome shotgun (WGS) entry which is preliminary data.</text>
</comment>
<dbReference type="AlphaFoldDB" id="A0A133UBX6"/>